<reference evidence="2 3" key="1">
    <citation type="submission" date="2018-02" db="EMBL/GenBank/DDBJ databases">
        <title>FDA/CDC Antimicrobial Resistant Isolate Bank Genome Sequencing.</title>
        <authorList>
            <person name="Benahmed F.H."/>
            <person name="Lutgring J.D."/>
            <person name="Yoo B."/>
            <person name="Machado M."/>
            <person name="Brown A."/>
            <person name="McAllister G."/>
            <person name="Perry A."/>
            <person name="Halpin A.L."/>
            <person name="Vavikolanu K."/>
            <person name="Ott S."/>
            <person name="Zhao X."/>
            <person name="Tallon L.J."/>
            <person name="Sadzewicz L."/>
            <person name="Aluvathingal J."/>
            <person name="Nadendla S."/>
            <person name="Voskania-kordi A."/>
            <person name="Simonyan V."/>
            <person name="Patel J."/>
            <person name="Shawar R.M."/>
        </authorList>
    </citation>
    <scope>NUCLEOTIDE SEQUENCE [LARGE SCALE GENOMIC DNA]</scope>
    <source>
        <strain evidence="2 3">AR_0356</strain>
    </source>
</reference>
<sequence>MSNLRRLLLVLCTLLSLGVFAQTGEEYAQEAERATRLLDKAVAHYKANGESAFAAFSRQGVFVDGELYVYVVDTSGVMLASGGPSANLVGRDISSVLGDELNKTFKEALSLPETGETHSAEYRWMNWADGKTQRKRVFFQRVGERIFAVGYYMPRSSQTEALALLERATAAVAAAPVEAIGRINGLSPEFVQDDLYVFVVDLGSEKFVAHGYNLRLVGTDFRSLLAADRQPIGRQMLDILKSGGEGEVHYQWRNPANNRVEQKSTLIRKVGGYAVAVGHYQRPGS</sequence>
<name>A0A2R3IZ44_9PSED</name>
<dbReference type="AlphaFoldDB" id="A0A2R3IZ44"/>
<evidence type="ECO:0000313" key="2">
    <source>
        <dbReference type="EMBL" id="AVK07179.1"/>
    </source>
</evidence>
<accession>A0A2R3IZ44</accession>
<proteinExistence type="predicted"/>
<protein>
    <submittedName>
        <fullName evidence="2">Cache domain protein</fullName>
    </submittedName>
</protein>
<dbReference type="Proteomes" id="UP000238390">
    <property type="component" value="Chromosome"/>
</dbReference>
<organism evidence="2 3">
    <name type="scientific">Pseudomonas paraeruginosa</name>
    <dbReference type="NCBI Taxonomy" id="2994495"/>
    <lineage>
        <taxon>Bacteria</taxon>
        <taxon>Pseudomonadati</taxon>
        <taxon>Pseudomonadota</taxon>
        <taxon>Gammaproteobacteria</taxon>
        <taxon>Pseudomonadales</taxon>
        <taxon>Pseudomonadaceae</taxon>
        <taxon>Pseudomonas</taxon>
    </lineage>
</organism>
<gene>
    <name evidence="2" type="ORF">CSB93_5963</name>
</gene>
<dbReference type="InterPro" id="IPR004010">
    <property type="entry name" value="Double_Cache_2"/>
</dbReference>
<dbReference type="RefSeq" id="WP_051414769.1">
    <property type="nucleotide sequence ID" value="NZ_CP027169.1"/>
</dbReference>
<feature type="domain" description="Double Cache" evidence="1">
    <location>
        <begin position="61"/>
        <end position="273"/>
    </location>
</feature>
<dbReference type="EMBL" id="CP027169">
    <property type="protein sequence ID" value="AVK07179.1"/>
    <property type="molecule type" value="Genomic_DNA"/>
</dbReference>
<keyword evidence="3" id="KW-1185">Reference proteome</keyword>
<dbReference type="Gene3D" id="3.30.450.20">
    <property type="entry name" value="PAS domain"/>
    <property type="match status" value="2"/>
</dbReference>
<dbReference type="Pfam" id="PF08269">
    <property type="entry name" value="dCache_2"/>
    <property type="match status" value="1"/>
</dbReference>
<evidence type="ECO:0000313" key="3">
    <source>
        <dbReference type="Proteomes" id="UP000238390"/>
    </source>
</evidence>
<evidence type="ECO:0000259" key="1">
    <source>
        <dbReference type="Pfam" id="PF08269"/>
    </source>
</evidence>